<evidence type="ECO:0000256" key="1">
    <source>
        <dbReference type="SAM" id="MobiDB-lite"/>
    </source>
</evidence>
<accession>A0ABN8Z1K1</accession>
<organism evidence="2 3">
    <name type="scientific">Rangifer tarandus platyrhynchus</name>
    <name type="common">Svalbard reindeer</name>
    <dbReference type="NCBI Taxonomy" id="3082113"/>
    <lineage>
        <taxon>Eukaryota</taxon>
        <taxon>Metazoa</taxon>
        <taxon>Chordata</taxon>
        <taxon>Craniata</taxon>
        <taxon>Vertebrata</taxon>
        <taxon>Euteleostomi</taxon>
        <taxon>Mammalia</taxon>
        <taxon>Eutheria</taxon>
        <taxon>Laurasiatheria</taxon>
        <taxon>Artiodactyla</taxon>
        <taxon>Ruminantia</taxon>
        <taxon>Pecora</taxon>
        <taxon>Cervidae</taxon>
        <taxon>Odocoileinae</taxon>
        <taxon>Rangifer</taxon>
    </lineage>
</organism>
<protein>
    <submittedName>
        <fullName evidence="2">Uncharacterized protein</fullName>
    </submittedName>
</protein>
<gene>
    <name evidence="2" type="ORF">MRATA1EN1_LOCUS16684</name>
</gene>
<feature type="region of interest" description="Disordered" evidence="1">
    <location>
        <begin position="1"/>
        <end position="25"/>
    </location>
</feature>
<proteinExistence type="predicted"/>
<evidence type="ECO:0000313" key="3">
    <source>
        <dbReference type="Proteomes" id="UP001176941"/>
    </source>
</evidence>
<sequence length="110" mass="12750">MGKAQGFQNKREDVGAKRGRGKAHLGVRRPRVWSGWLLSVTKRRPSLYQDLCFFISISKGFVLISFEVFSALKFFEISACVRTLFISALYSFCPSPWQFASRWKFENNFI</sequence>
<reference evidence="2" key="1">
    <citation type="submission" date="2023-04" db="EMBL/GenBank/DDBJ databases">
        <authorList>
            <consortium name="ELIXIR-Norway"/>
        </authorList>
    </citation>
    <scope>NUCLEOTIDE SEQUENCE [LARGE SCALE GENOMIC DNA]</scope>
</reference>
<keyword evidence="3" id="KW-1185">Reference proteome</keyword>
<evidence type="ECO:0000313" key="2">
    <source>
        <dbReference type="EMBL" id="CAI9167722.1"/>
    </source>
</evidence>
<dbReference type="EMBL" id="OX459963">
    <property type="protein sequence ID" value="CAI9167722.1"/>
    <property type="molecule type" value="Genomic_DNA"/>
</dbReference>
<dbReference type="Proteomes" id="UP001176941">
    <property type="component" value="Chromosome 27"/>
</dbReference>
<name>A0ABN8Z1K1_RANTA</name>